<dbReference type="EMBL" id="BMGP01000005">
    <property type="protein sequence ID" value="GGF33850.1"/>
    <property type="molecule type" value="Genomic_DNA"/>
</dbReference>
<accession>A0A917BDU7</accession>
<gene>
    <name evidence="6" type="ORF">GCM10011399_28780</name>
</gene>
<dbReference type="InterPro" id="IPR016162">
    <property type="entry name" value="Ald_DH_N"/>
</dbReference>
<dbReference type="InterPro" id="IPR016163">
    <property type="entry name" value="Ald_DH_C"/>
</dbReference>
<dbReference type="PANTHER" id="PTHR11699">
    <property type="entry name" value="ALDEHYDE DEHYDROGENASE-RELATED"/>
    <property type="match status" value="1"/>
</dbReference>
<sequence length="497" mass="51942">MSTITEQTSVLNDARVELSGRQLGHVIDGQIDPSGIGDAIVVIDPASGDVIATIPQGTKAHVDRAVEAARTAQPAWRSKSYSERATVLNAVAGLVEANVERLAALESLNTGKPFDAARDEILGTAEAFRFLAGAARALQAPAPDEYVGGQLSMIRREPVGVVGAITPWNYPLLTASWKIAPALAMGNTVVLKPSELTPLTTLLFMDLIKDVLPAGVLNIVLGTGREVGAALSEHTAVDLISLTGSVGSGQAVIAGSAHTLKPTHLELGGKAPVLVFDDAVLDDVAAGVRFAGFWNSGQECGSATRIICAESVRDELTQRLVDSATTLRVGAPDELNSEMGPLISERQRNAVAAMVNRARDAGATVVLGGEVPDGAGFFYPPTIITDVVHGSEIATQEIFGPVVTIETFSDEAEALALANSVVYGLAASVWTENLGRALRVSSLLDFGTVWVNGHLHGVSEMPWGGFGASGHGREMSIFALEDFSRTKHVMIATGATS</sequence>
<dbReference type="FunFam" id="3.40.605.10:FF:000001">
    <property type="entry name" value="Aldehyde dehydrogenase 1"/>
    <property type="match status" value="1"/>
</dbReference>
<dbReference type="FunFam" id="3.40.309.10:FF:000009">
    <property type="entry name" value="Aldehyde dehydrogenase A"/>
    <property type="match status" value="1"/>
</dbReference>
<evidence type="ECO:0000256" key="1">
    <source>
        <dbReference type="ARBA" id="ARBA00009986"/>
    </source>
</evidence>
<dbReference type="Pfam" id="PF00171">
    <property type="entry name" value="Aldedh"/>
    <property type="match status" value="1"/>
</dbReference>
<proteinExistence type="inferred from homology"/>
<dbReference type="InterPro" id="IPR029510">
    <property type="entry name" value="Ald_DH_CS_GLU"/>
</dbReference>
<evidence type="ECO:0000313" key="6">
    <source>
        <dbReference type="EMBL" id="GGF33850.1"/>
    </source>
</evidence>
<dbReference type="Gene3D" id="3.40.309.10">
    <property type="entry name" value="Aldehyde Dehydrogenase, Chain A, domain 2"/>
    <property type="match status" value="1"/>
</dbReference>
<dbReference type="Proteomes" id="UP000598775">
    <property type="component" value="Unassembled WGS sequence"/>
</dbReference>
<dbReference type="RefSeq" id="WP_188679349.1">
    <property type="nucleotide sequence ID" value="NZ_BMGP01000005.1"/>
</dbReference>
<evidence type="ECO:0000256" key="3">
    <source>
        <dbReference type="PROSITE-ProRule" id="PRU10007"/>
    </source>
</evidence>
<comment type="caution">
    <text evidence="6">The sequence shown here is derived from an EMBL/GenBank/DDBJ whole genome shotgun (WGS) entry which is preliminary data.</text>
</comment>
<organism evidence="6 7">
    <name type="scientific">Subtercola lobariae</name>
    <dbReference type="NCBI Taxonomy" id="1588641"/>
    <lineage>
        <taxon>Bacteria</taxon>
        <taxon>Bacillati</taxon>
        <taxon>Actinomycetota</taxon>
        <taxon>Actinomycetes</taxon>
        <taxon>Micrococcales</taxon>
        <taxon>Microbacteriaceae</taxon>
        <taxon>Subtercola</taxon>
    </lineage>
</organism>
<feature type="active site" evidence="3">
    <location>
        <position position="266"/>
    </location>
</feature>
<keyword evidence="7" id="KW-1185">Reference proteome</keyword>
<dbReference type="AlphaFoldDB" id="A0A917BDU7"/>
<evidence type="ECO:0000256" key="2">
    <source>
        <dbReference type="ARBA" id="ARBA00023002"/>
    </source>
</evidence>
<keyword evidence="2 4" id="KW-0560">Oxidoreductase</keyword>
<dbReference type="InterPro" id="IPR015590">
    <property type="entry name" value="Aldehyde_DH_dom"/>
</dbReference>
<reference evidence="6 7" key="1">
    <citation type="journal article" date="2014" name="Int. J. Syst. Evol. Microbiol.">
        <title>Complete genome sequence of Corynebacterium casei LMG S-19264T (=DSM 44701T), isolated from a smear-ripened cheese.</title>
        <authorList>
            <consortium name="US DOE Joint Genome Institute (JGI-PGF)"/>
            <person name="Walter F."/>
            <person name="Albersmeier A."/>
            <person name="Kalinowski J."/>
            <person name="Ruckert C."/>
        </authorList>
    </citation>
    <scope>NUCLEOTIDE SEQUENCE [LARGE SCALE GENOMIC DNA]</scope>
    <source>
        <strain evidence="6 7">CGMCC 1.12976</strain>
    </source>
</reference>
<dbReference type="PROSITE" id="PS00687">
    <property type="entry name" value="ALDEHYDE_DEHYDR_GLU"/>
    <property type="match status" value="1"/>
</dbReference>
<evidence type="ECO:0000313" key="7">
    <source>
        <dbReference type="Proteomes" id="UP000598775"/>
    </source>
</evidence>
<name>A0A917BDU7_9MICO</name>
<dbReference type="SUPFAM" id="SSF53720">
    <property type="entry name" value="ALDH-like"/>
    <property type="match status" value="1"/>
</dbReference>
<evidence type="ECO:0000256" key="4">
    <source>
        <dbReference type="RuleBase" id="RU003345"/>
    </source>
</evidence>
<evidence type="ECO:0000259" key="5">
    <source>
        <dbReference type="Pfam" id="PF00171"/>
    </source>
</evidence>
<dbReference type="Gene3D" id="3.40.605.10">
    <property type="entry name" value="Aldehyde Dehydrogenase, Chain A, domain 1"/>
    <property type="match status" value="1"/>
</dbReference>
<comment type="similarity">
    <text evidence="1 4">Belongs to the aldehyde dehydrogenase family.</text>
</comment>
<dbReference type="GO" id="GO:0016620">
    <property type="term" value="F:oxidoreductase activity, acting on the aldehyde or oxo group of donors, NAD or NADP as acceptor"/>
    <property type="evidence" value="ECO:0007669"/>
    <property type="project" value="InterPro"/>
</dbReference>
<protein>
    <submittedName>
        <fullName evidence="6">Gamma-aminobutyraldehyde dehydrogenase</fullName>
    </submittedName>
</protein>
<dbReference type="InterPro" id="IPR016161">
    <property type="entry name" value="Ald_DH/histidinol_DH"/>
</dbReference>
<feature type="domain" description="Aldehyde dehydrogenase" evidence="5">
    <location>
        <begin position="39"/>
        <end position="489"/>
    </location>
</feature>